<dbReference type="RefSeq" id="WP_112373847.1">
    <property type="nucleotide sequence ID" value="NZ_CP069793.1"/>
</dbReference>
<dbReference type="Proteomes" id="UP000251241">
    <property type="component" value="Unassembled WGS sequence"/>
</dbReference>
<organism evidence="1 2">
    <name type="scientific">Sphingobacterium multivorum</name>
    <dbReference type="NCBI Taxonomy" id="28454"/>
    <lineage>
        <taxon>Bacteria</taxon>
        <taxon>Pseudomonadati</taxon>
        <taxon>Bacteroidota</taxon>
        <taxon>Sphingobacteriia</taxon>
        <taxon>Sphingobacteriales</taxon>
        <taxon>Sphingobacteriaceae</taxon>
        <taxon>Sphingobacterium</taxon>
    </lineage>
</organism>
<gene>
    <name evidence="1" type="ORF">NCTC11343_00775</name>
</gene>
<accession>A0A2X2ISH0</accession>
<dbReference type="GeneID" id="97178799"/>
<dbReference type="AlphaFoldDB" id="A0A2X2ISH0"/>
<evidence type="ECO:0000313" key="1">
    <source>
        <dbReference type="EMBL" id="SPZ84244.1"/>
    </source>
</evidence>
<sequence>MEINSQLIIDRLSQRMDLDRAYVVKYQFLDQESHHLVLALKPVSGLSHKVLKPIVELCLMDQENISFELIFAPELKNKIKLGSLFYCYAILPQHEIFSSTRSSSLIIKGKEIRGILDLSEKYYEKATAVSAEFLQGAQTFAEIANYPRALFMVHQSLESHLKLLQVMVEGKGNNVHSLDSRIRSLHTHFPMFKSVFMGEADEDKMRFALLDNSFNAVNQNRDLDISAVDASQLYDRCLVLQAAIEKLFRYFTEALQAVYDALVAAEGAAQAALEKSKLAKMKEQEQVEAGADFHSFPWPAQYQSDVQELLHQIRQENNPEQMMLLNYYVSDAHGKGLFDFPRQENGKAEIYLVVIKKKIGHCHFRKVAYGQVTAVVAFLNTDFLETKLNGGSRFSHTIWNESVVLYRHSRYKPTYSVVPVDWHSTLFKTSISWVRNSKLMQDLLAVFSSEGLSSAQLAVLFLNQLTSIGLYSYLYLRIGYAPMNVTIADLVDWTCICDKKVKEFFTARNEVEEILNAELLKQMKGRVYELPSPLAQLDMDYFRSKAKEITDFFVDLCDQSIRYMELKSEVKSNKQ</sequence>
<protein>
    <recommendedName>
        <fullName evidence="3">HEPN domain-containing protein</fullName>
    </recommendedName>
</protein>
<reference evidence="1 2" key="1">
    <citation type="submission" date="2018-06" db="EMBL/GenBank/DDBJ databases">
        <authorList>
            <consortium name="Pathogen Informatics"/>
            <person name="Doyle S."/>
        </authorList>
    </citation>
    <scope>NUCLEOTIDE SEQUENCE [LARGE SCALE GENOMIC DNA]</scope>
    <source>
        <strain evidence="1 2">NCTC11343</strain>
    </source>
</reference>
<evidence type="ECO:0000313" key="2">
    <source>
        <dbReference type="Proteomes" id="UP000251241"/>
    </source>
</evidence>
<evidence type="ECO:0008006" key="3">
    <source>
        <dbReference type="Google" id="ProtNLM"/>
    </source>
</evidence>
<name>A0A2X2ISH0_SPHMU</name>
<dbReference type="EMBL" id="UAUU01000002">
    <property type="protein sequence ID" value="SPZ84244.1"/>
    <property type="molecule type" value="Genomic_DNA"/>
</dbReference>
<proteinExistence type="predicted"/>
<dbReference type="Gene3D" id="1.20.120.330">
    <property type="entry name" value="Nucleotidyltransferases domain 2"/>
    <property type="match status" value="1"/>
</dbReference>